<dbReference type="EMBL" id="JAGTJR010000010">
    <property type="protein sequence ID" value="KAH7053049.1"/>
    <property type="molecule type" value="Genomic_DNA"/>
</dbReference>
<feature type="transmembrane region" description="Helical" evidence="1">
    <location>
        <begin position="12"/>
        <end position="31"/>
    </location>
</feature>
<evidence type="ECO:0000313" key="2">
    <source>
        <dbReference type="EMBL" id="KAH7053049.1"/>
    </source>
</evidence>
<keyword evidence="3" id="KW-1185">Reference proteome</keyword>
<comment type="caution">
    <text evidence="2">The sequence shown here is derived from an EMBL/GenBank/DDBJ whole genome shotgun (WGS) entry which is preliminary data.</text>
</comment>
<evidence type="ECO:0000313" key="3">
    <source>
        <dbReference type="Proteomes" id="UP000774617"/>
    </source>
</evidence>
<sequence>MTSWVTASFLYLTKRSCLGGVVLFLFSTLFHPSHSCTITFILPLGSVRISFFFFFFPRVFL</sequence>
<evidence type="ECO:0000256" key="1">
    <source>
        <dbReference type="SAM" id="Phobius"/>
    </source>
</evidence>
<keyword evidence="1" id="KW-0472">Membrane</keyword>
<organism evidence="2 3">
    <name type="scientific">Macrophomina phaseolina</name>
    <dbReference type="NCBI Taxonomy" id="35725"/>
    <lineage>
        <taxon>Eukaryota</taxon>
        <taxon>Fungi</taxon>
        <taxon>Dikarya</taxon>
        <taxon>Ascomycota</taxon>
        <taxon>Pezizomycotina</taxon>
        <taxon>Dothideomycetes</taxon>
        <taxon>Dothideomycetes incertae sedis</taxon>
        <taxon>Botryosphaeriales</taxon>
        <taxon>Botryosphaeriaceae</taxon>
        <taxon>Macrophomina</taxon>
    </lineage>
</organism>
<proteinExistence type="predicted"/>
<feature type="non-terminal residue" evidence="2">
    <location>
        <position position="61"/>
    </location>
</feature>
<reference evidence="2 3" key="1">
    <citation type="journal article" date="2021" name="Nat. Commun.">
        <title>Genetic determinants of endophytism in the Arabidopsis root mycobiome.</title>
        <authorList>
            <person name="Mesny F."/>
            <person name="Miyauchi S."/>
            <person name="Thiergart T."/>
            <person name="Pickel B."/>
            <person name="Atanasova L."/>
            <person name="Karlsson M."/>
            <person name="Huettel B."/>
            <person name="Barry K.W."/>
            <person name="Haridas S."/>
            <person name="Chen C."/>
            <person name="Bauer D."/>
            <person name="Andreopoulos W."/>
            <person name="Pangilinan J."/>
            <person name="LaButti K."/>
            <person name="Riley R."/>
            <person name="Lipzen A."/>
            <person name="Clum A."/>
            <person name="Drula E."/>
            <person name="Henrissat B."/>
            <person name="Kohler A."/>
            <person name="Grigoriev I.V."/>
            <person name="Martin F.M."/>
            <person name="Hacquard S."/>
        </authorList>
    </citation>
    <scope>NUCLEOTIDE SEQUENCE [LARGE SCALE GENOMIC DNA]</scope>
    <source>
        <strain evidence="2 3">MPI-SDFR-AT-0080</strain>
    </source>
</reference>
<feature type="transmembrane region" description="Helical" evidence="1">
    <location>
        <begin position="37"/>
        <end position="56"/>
    </location>
</feature>
<keyword evidence="1" id="KW-0812">Transmembrane</keyword>
<gene>
    <name evidence="2" type="ORF">B0J12DRAFT_658573</name>
</gene>
<dbReference type="Proteomes" id="UP000774617">
    <property type="component" value="Unassembled WGS sequence"/>
</dbReference>
<name>A0ABQ8GDJ5_9PEZI</name>
<accession>A0ABQ8GDJ5</accession>
<protein>
    <submittedName>
        <fullName evidence="2">Uncharacterized protein</fullName>
    </submittedName>
</protein>
<keyword evidence="1" id="KW-1133">Transmembrane helix</keyword>